<feature type="transmembrane region" description="Helical" evidence="1">
    <location>
        <begin position="214"/>
        <end position="233"/>
    </location>
</feature>
<protein>
    <submittedName>
        <fullName evidence="2">DUF2189 domain-containing protein</fullName>
    </submittedName>
</protein>
<dbReference type="InterPro" id="IPR018692">
    <property type="entry name" value="DUF2189"/>
</dbReference>
<organism evidence="2 3">
    <name type="scientific">Peteryoungia desertarenae</name>
    <dbReference type="NCBI Taxonomy" id="1813451"/>
    <lineage>
        <taxon>Bacteria</taxon>
        <taxon>Pseudomonadati</taxon>
        <taxon>Pseudomonadota</taxon>
        <taxon>Alphaproteobacteria</taxon>
        <taxon>Hyphomicrobiales</taxon>
        <taxon>Rhizobiaceae</taxon>
        <taxon>Peteryoungia</taxon>
    </lineage>
</organism>
<proteinExistence type="predicted"/>
<evidence type="ECO:0000313" key="2">
    <source>
        <dbReference type="EMBL" id="QLF70664.1"/>
    </source>
</evidence>
<keyword evidence="1" id="KW-0812">Transmembrane</keyword>
<feature type="transmembrane region" description="Helical" evidence="1">
    <location>
        <begin position="45"/>
        <end position="65"/>
    </location>
</feature>
<name>A0ABX6QQ99_9HYPH</name>
<dbReference type="RefSeq" id="WP_138286219.1">
    <property type="nucleotide sequence ID" value="NZ_CP058350.1"/>
</dbReference>
<dbReference type="Proteomes" id="UP000308530">
    <property type="component" value="Chromosome"/>
</dbReference>
<evidence type="ECO:0000313" key="3">
    <source>
        <dbReference type="Proteomes" id="UP000308530"/>
    </source>
</evidence>
<feature type="transmembrane region" description="Helical" evidence="1">
    <location>
        <begin position="71"/>
        <end position="91"/>
    </location>
</feature>
<evidence type="ECO:0000256" key="1">
    <source>
        <dbReference type="SAM" id="Phobius"/>
    </source>
</evidence>
<keyword evidence="1" id="KW-0472">Membrane</keyword>
<feature type="transmembrane region" description="Helical" evidence="1">
    <location>
        <begin position="167"/>
        <end position="193"/>
    </location>
</feature>
<accession>A0ABX6QQ99</accession>
<keyword evidence="3" id="KW-1185">Reference proteome</keyword>
<keyword evidence="1" id="KW-1133">Transmembrane helix</keyword>
<dbReference type="Pfam" id="PF09955">
    <property type="entry name" value="DUF2189"/>
    <property type="match status" value="1"/>
</dbReference>
<reference evidence="2 3" key="1">
    <citation type="submission" date="2020-06" db="EMBL/GenBank/DDBJ databases">
        <title>Genome sequence of Rhizobium sp strain ADMK78.</title>
        <authorList>
            <person name="Rahi P."/>
        </authorList>
    </citation>
    <scope>NUCLEOTIDE SEQUENCE [LARGE SCALE GENOMIC DNA]</scope>
    <source>
        <strain evidence="2 3">ADMK78</strain>
    </source>
</reference>
<feature type="transmembrane region" description="Helical" evidence="1">
    <location>
        <begin position="125"/>
        <end position="147"/>
    </location>
</feature>
<sequence length="263" mass="28381">MSNFHVMTGASGVLVRPEVRRISTSDVLDALRAGVEDFREKPSHYAFVGLIYPLAGMVLIAWSAGVDLLPMIYPLLSGFALLGPLLAIGLMEISRRREYGQDASWAQVFALKQSPALPSLLMMSVYLLTLFMIWLVAARALYLGFIGDYPNPSFLGFASNVLGHPNAMALIFWGNLVGLGLALIALVISIVAFPLLLDRDVGAASAVHTSVRAAMLNPVPVAFWGLIVALALVAGMATLMVGLVIIVPILGHATWHLYRRMVL</sequence>
<dbReference type="EMBL" id="CP058350">
    <property type="protein sequence ID" value="QLF70664.1"/>
    <property type="molecule type" value="Genomic_DNA"/>
</dbReference>
<gene>
    <name evidence="2" type="ORF">FE840_014575</name>
</gene>